<dbReference type="AlphaFoldDB" id="A0A5B8CPI0"/>
<dbReference type="InterPro" id="IPR000073">
    <property type="entry name" value="AB_hydrolase_1"/>
</dbReference>
<dbReference type="SUPFAM" id="SSF53474">
    <property type="entry name" value="alpha/beta-Hydrolases"/>
    <property type="match status" value="1"/>
</dbReference>
<dbReference type="PANTHER" id="PTHR10992">
    <property type="entry name" value="METHYLESTERASE FAMILY MEMBER"/>
    <property type="match status" value="1"/>
</dbReference>
<accession>A0A5B8CPI0</accession>
<dbReference type="Gene3D" id="3.40.50.1820">
    <property type="entry name" value="alpha/beta hydrolase"/>
    <property type="match status" value="1"/>
</dbReference>
<dbReference type="GO" id="GO:0080032">
    <property type="term" value="F:methyl jasmonate esterase activity"/>
    <property type="evidence" value="ECO:0007669"/>
    <property type="project" value="TreeGrafter"/>
</dbReference>
<dbReference type="Pfam" id="PF12697">
    <property type="entry name" value="Abhydrolase_6"/>
    <property type="match status" value="1"/>
</dbReference>
<sequence length="244" mass="26367">MAVTPARKRSFVLIHGAWHGGWCWRDVAALLRAQGHTVYTPSLTGLADRSHLLSNSITLQTHIDDIVNLFAWEDIEDAVLVAHSYGGWPVSAALAKIGNKVASVVFVDAFVPENGQRVIDLNSPQFQQALKDAIAKGEAGRPAPKAEVFGIKDTARAVWVQAKMTPQPSGVAIQPIVLSGARDRVARKTYVRATGFAMPTFDSYFAKAQKDPSWTAIGLAAEECGHDVMIDIPQQLSEILLSAA</sequence>
<name>A0A5B8CPI0_SPHSA</name>
<evidence type="ECO:0000256" key="1">
    <source>
        <dbReference type="ARBA" id="ARBA00022801"/>
    </source>
</evidence>
<dbReference type="GO" id="GO:0009696">
    <property type="term" value="P:salicylic acid metabolic process"/>
    <property type="evidence" value="ECO:0007669"/>
    <property type="project" value="TreeGrafter"/>
</dbReference>
<keyword evidence="1 3" id="KW-0378">Hydrolase</keyword>
<dbReference type="Proteomes" id="UP000311469">
    <property type="component" value="Plasmid pSF3"/>
</dbReference>
<organism evidence="3 4">
    <name type="scientific">Sphingobium fuliginis ATCC 27551</name>
    <dbReference type="NCBI Taxonomy" id="1208342"/>
    <lineage>
        <taxon>Bacteria</taxon>
        <taxon>Pseudomonadati</taxon>
        <taxon>Pseudomonadota</taxon>
        <taxon>Alphaproteobacteria</taxon>
        <taxon>Sphingomonadales</taxon>
        <taxon>Sphingomonadaceae</taxon>
        <taxon>Sphingobium</taxon>
    </lineage>
</organism>
<dbReference type="RefSeq" id="WP_031668810.1">
    <property type="nucleotide sequence ID" value="NZ_CP041020.1"/>
</dbReference>
<proteinExistence type="predicted"/>
<protein>
    <submittedName>
        <fullName evidence="3">Alpha/beta hydrolase</fullName>
    </submittedName>
</protein>
<reference evidence="3 4" key="1">
    <citation type="submission" date="2019-06" db="EMBL/GenBank/DDBJ databases">
        <title>Genome organization and adaptive potential of archetypical organophosphate degarding Sphingobium fuliginis ATCC 27551.</title>
        <authorList>
            <person name="Sarwar A."/>
            <person name="Parthasarathy S."/>
            <person name="Singh C."/>
            <person name="Siddavattam D."/>
        </authorList>
    </citation>
    <scope>NUCLEOTIDE SEQUENCE [LARGE SCALE GENOMIC DNA]</scope>
    <source>
        <strain evidence="3 4">ATCC 27551</strain>
        <plasmid evidence="4">psf3</plasmid>
    </source>
</reference>
<evidence type="ECO:0000259" key="2">
    <source>
        <dbReference type="Pfam" id="PF12697"/>
    </source>
</evidence>
<dbReference type="GO" id="GO:0080030">
    <property type="term" value="F:methyl indole-3-acetate esterase activity"/>
    <property type="evidence" value="ECO:0007669"/>
    <property type="project" value="TreeGrafter"/>
</dbReference>
<dbReference type="InterPro" id="IPR029058">
    <property type="entry name" value="AB_hydrolase_fold"/>
</dbReference>
<geneLocation type="plasmid" evidence="4">
    <name>psf3</name>
</geneLocation>
<gene>
    <name evidence="3" type="ORF">FIL70_25390</name>
</gene>
<evidence type="ECO:0000313" key="4">
    <source>
        <dbReference type="Proteomes" id="UP000311469"/>
    </source>
</evidence>
<keyword evidence="3" id="KW-0614">Plasmid</keyword>
<dbReference type="GO" id="GO:0080031">
    <property type="term" value="F:methyl salicylate esterase activity"/>
    <property type="evidence" value="ECO:0007669"/>
    <property type="project" value="TreeGrafter"/>
</dbReference>
<evidence type="ECO:0000313" key="3">
    <source>
        <dbReference type="EMBL" id="QDC40470.1"/>
    </source>
</evidence>
<feature type="domain" description="AB hydrolase-1" evidence="2">
    <location>
        <begin position="11"/>
        <end position="236"/>
    </location>
</feature>
<dbReference type="GO" id="GO:0009694">
    <property type="term" value="P:jasmonic acid metabolic process"/>
    <property type="evidence" value="ECO:0007669"/>
    <property type="project" value="TreeGrafter"/>
</dbReference>
<dbReference type="InterPro" id="IPR045889">
    <property type="entry name" value="MES/HNL"/>
</dbReference>
<dbReference type="EMBL" id="CP041020">
    <property type="protein sequence ID" value="QDC40470.1"/>
    <property type="molecule type" value="Genomic_DNA"/>
</dbReference>
<dbReference type="KEGG" id="sufl:FIL70_25390"/>
<dbReference type="PANTHER" id="PTHR10992:SF1083">
    <property type="entry name" value="METHYLESTERASE 1"/>
    <property type="match status" value="1"/>
</dbReference>